<evidence type="ECO:0000256" key="10">
    <source>
        <dbReference type="ARBA" id="ARBA00029409"/>
    </source>
</evidence>
<feature type="domain" description="7,8-dihydro-6-hydroxymethylpterin-pyrophosphokinase" evidence="13">
    <location>
        <begin position="93"/>
        <end position="104"/>
    </location>
</feature>
<evidence type="ECO:0000313" key="14">
    <source>
        <dbReference type="EMBL" id="MDI9867304.1"/>
    </source>
</evidence>
<comment type="function">
    <text evidence="10">Catalyzes the transfer of pyrophosphate from adenosine triphosphate (ATP) to 6-hydroxymethyl-7,8-dihydropterin, an enzymatic step in folate biosynthesis pathway.</text>
</comment>
<sequence length="168" mass="19298">MQAPKLQTLFLSLGSNLGNREENLNQAIQLIRQNISTNLSISNIYETEPWGNLNQAGFLNLILKIENSSLLPHEVLEKIQKIEIELGRVRIEKWGERCIDIDIIYFNDLVLDDTQLVIPHPFVQERKFVLVPLADVAPDWVHPILQKTTLQMLQDCPDSGWIKVYEGL</sequence>
<dbReference type="PROSITE" id="PS00794">
    <property type="entry name" value="HPPK"/>
    <property type="match status" value="1"/>
</dbReference>
<dbReference type="InterPro" id="IPR000550">
    <property type="entry name" value="Hppk"/>
</dbReference>
<evidence type="ECO:0000313" key="15">
    <source>
        <dbReference type="Proteomes" id="UP001236569"/>
    </source>
</evidence>
<dbReference type="Gene3D" id="3.30.70.560">
    <property type="entry name" value="7,8-Dihydro-6-hydroxymethylpterin-pyrophosphokinase HPPK"/>
    <property type="match status" value="1"/>
</dbReference>
<comment type="pathway">
    <text evidence="1">Cofactor biosynthesis; tetrahydrofolate biosynthesis; 2-amino-4-hydroxy-6-hydroxymethyl-7,8-dihydropteridine diphosphate from 7,8-dihydroneopterin triphosphate: step 4/4.</text>
</comment>
<comment type="caution">
    <text evidence="14">The sequence shown here is derived from an EMBL/GenBank/DDBJ whole genome shotgun (WGS) entry which is preliminary data.</text>
</comment>
<name>A0ABT6YUM0_9BACT</name>
<evidence type="ECO:0000256" key="11">
    <source>
        <dbReference type="ARBA" id="ARBA00029766"/>
    </source>
</evidence>
<gene>
    <name evidence="14" type="primary">folK</name>
    <name evidence="14" type="ORF">QM480_23380</name>
</gene>
<dbReference type="NCBIfam" id="TIGR01498">
    <property type="entry name" value="folK"/>
    <property type="match status" value="1"/>
</dbReference>
<dbReference type="PANTHER" id="PTHR43071">
    <property type="entry name" value="2-AMINO-4-HYDROXY-6-HYDROXYMETHYLDIHYDROPTERIDINE PYROPHOSPHOKINASE"/>
    <property type="match status" value="1"/>
</dbReference>
<accession>A0ABT6YUM0</accession>
<evidence type="ECO:0000256" key="9">
    <source>
        <dbReference type="ARBA" id="ARBA00022909"/>
    </source>
</evidence>
<keyword evidence="7" id="KW-0418">Kinase</keyword>
<comment type="similarity">
    <text evidence="2">Belongs to the HPPK family.</text>
</comment>
<dbReference type="Proteomes" id="UP001236569">
    <property type="component" value="Unassembled WGS sequence"/>
</dbReference>
<proteinExistence type="inferred from homology"/>
<dbReference type="RefSeq" id="WP_283371993.1">
    <property type="nucleotide sequence ID" value="NZ_JASHID010000027.1"/>
</dbReference>
<dbReference type="GO" id="GO:0003848">
    <property type="term" value="F:2-amino-4-hydroxy-6-hydroxymethyldihydropteridine diphosphokinase activity"/>
    <property type="evidence" value="ECO:0007669"/>
    <property type="project" value="UniProtKB-EC"/>
</dbReference>
<evidence type="ECO:0000256" key="3">
    <source>
        <dbReference type="ARBA" id="ARBA00013253"/>
    </source>
</evidence>
<dbReference type="InterPro" id="IPR035907">
    <property type="entry name" value="Hppk_sf"/>
</dbReference>
<evidence type="ECO:0000256" key="1">
    <source>
        <dbReference type="ARBA" id="ARBA00005051"/>
    </source>
</evidence>
<keyword evidence="15" id="KW-1185">Reference proteome</keyword>
<dbReference type="Pfam" id="PF01288">
    <property type="entry name" value="HPPK"/>
    <property type="match status" value="1"/>
</dbReference>
<evidence type="ECO:0000256" key="5">
    <source>
        <dbReference type="ARBA" id="ARBA00022679"/>
    </source>
</evidence>
<keyword evidence="5 14" id="KW-0808">Transferase</keyword>
<evidence type="ECO:0000256" key="8">
    <source>
        <dbReference type="ARBA" id="ARBA00022840"/>
    </source>
</evidence>
<dbReference type="SUPFAM" id="SSF55083">
    <property type="entry name" value="6-hydroxymethyl-7,8-dihydropterin pyrophosphokinase, HPPK"/>
    <property type="match status" value="1"/>
</dbReference>
<evidence type="ECO:0000256" key="4">
    <source>
        <dbReference type="ARBA" id="ARBA00016218"/>
    </source>
</evidence>
<keyword evidence="6" id="KW-0547">Nucleotide-binding</keyword>
<dbReference type="EC" id="2.7.6.3" evidence="3"/>
<evidence type="ECO:0000259" key="13">
    <source>
        <dbReference type="PROSITE" id="PS00794"/>
    </source>
</evidence>
<evidence type="ECO:0000256" key="7">
    <source>
        <dbReference type="ARBA" id="ARBA00022777"/>
    </source>
</evidence>
<reference evidence="14 15" key="1">
    <citation type="submission" date="2023-05" db="EMBL/GenBank/DDBJ databases">
        <title>Novel species of genus Flectobacillus isolated from stream in China.</title>
        <authorList>
            <person name="Lu H."/>
        </authorList>
    </citation>
    <scope>NUCLEOTIDE SEQUENCE [LARGE SCALE GENOMIC DNA]</scope>
    <source>
        <strain evidence="14 15">DC10W</strain>
    </source>
</reference>
<dbReference type="CDD" id="cd00483">
    <property type="entry name" value="HPPK"/>
    <property type="match status" value="1"/>
</dbReference>
<dbReference type="PANTHER" id="PTHR43071:SF1">
    <property type="entry name" value="2-AMINO-4-HYDROXY-6-HYDROXYMETHYLDIHYDROPTERIDINE PYROPHOSPHOKINASE"/>
    <property type="match status" value="1"/>
</dbReference>
<evidence type="ECO:0000256" key="12">
    <source>
        <dbReference type="ARBA" id="ARBA00033413"/>
    </source>
</evidence>
<dbReference type="EMBL" id="JASHID010000027">
    <property type="protein sequence ID" value="MDI9867304.1"/>
    <property type="molecule type" value="Genomic_DNA"/>
</dbReference>
<keyword evidence="8" id="KW-0067">ATP-binding</keyword>
<evidence type="ECO:0000256" key="2">
    <source>
        <dbReference type="ARBA" id="ARBA00005810"/>
    </source>
</evidence>
<evidence type="ECO:0000256" key="6">
    <source>
        <dbReference type="ARBA" id="ARBA00022741"/>
    </source>
</evidence>
<protein>
    <recommendedName>
        <fullName evidence="4">2-amino-4-hydroxy-6-hydroxymethyldihydropteridine pyrophosphokinase</fullName>
        <ecNumber evidence="3">2.7.6.3</ecNumber>
    </recommendedName>
    <alternativeName>
        <fullName evidence="11">6-hydroxymethyl-7,8-dihydropterin pyrophosphokinase</fullName>
    </alternativeName>
    <alternativeName>
        <fullName evidence="12">7,8-dihydro-6-hydroxymethylpterin-pyrophosphokinase</fullName>
    </alternativeName>
</protein>
<keyword evidence="9" id="KW-0289">Folate biosynthesis</keyword>
<organism evidence="14 15">
    <name type="scientific">Flectobacillus longus</name>
    <dbReference type="NCBI Taxonomy" id="2984207"/>
    <lineage>
        <taxon>Bacteria</taxon>
        <taxon>Pseudomonadati</taxon>
        <taxon>Bacteroidota</taxon>
        <taxon>Cytophagia</taxon>
        <taxon>Cytophagales</taxon>
        <taxon>Flectobacillaceae</taxon>
        <taxon>Flectobacillus</taxon>
    </lineage>
</organism>